<evidence type="ECO:0000256" key="1">
    <source>
        <dbReference type="ARBA" id="ARBA00004123"/>
    </source>
</evidence>
<evidence type="ECO:0000256" key="2">
    <source>
        <dbReference type="ARBA" id="ARBA00022679"/>
    </source>
</evidence>
<dbReference type="InterPro" id="IPR017961">
    <property type="entry name" value="DNA_pol_Y-fam_little_finger"/>
</dbReference>
<dbReference type="AlphaFoldDB" id="A0A914HF49"/>
<feature type="region of interest" description="Disordered" evidence="10">
    <location>
        <begin position="483"/>
        <end position="521"/>
    </location>
</feature>
<reference evidence="13" key="1">
    <citation type="submission" date="2022-11" db="UniProtKB">
        <authorList>
            <consortium name="WormBaseParasite"/>
        </authorList>
    </citation>
    <scope>IDENTIFICATION</scope>
</reference>
<keyword evidence="5" id="KW-0227">DNA damage</keyword>
<dbReference type="Gene3D" id="3.30.1490.100">
    <property type="entry name" value="DNA polymerase, Y-family, little finger domain"/>
    <property type="match status" value="1"/>
</dbReference>
<dbReference type="GO" id="GO:0042276">
    <property type="term" value="P:error-prone translesion synthesis"/>
    <property type="evidence" value="ECO:0007669"/>
    <property type="project" value="TreeGrafter"/>
</dbReference>
<dbReference type="GO" id="GO:0006281">
    <property type="term" value="P:DNA repair"/>
    <property type="evidence" value="ECO:0007669"/>
    <property type="project" value="UniProtKB-KW"/>
</dbReference>
<dbReference type="GO" id="GO:0046872">
    <property type="term" value="F:metal ion binding"/>
    <property type="evidence" value="ECO:0007669"/>
    <property type="project" value="UniProtKB-KW"/>
</dbReference>
<evidence type="ECO:0000259" key="11">
    <source>
        <dbReference type="PROSITE" id="PS50173"/>
    </source>
</evidence>
<feature type="compositionally biased region" description="Basic and acidic residues" evidence="10">
    <location>
        <begin position="493"/>
        <end position="521"/>
    </location>
</feature>
<dbReference type="SUPFAM" id="SSF56672">
    <property type="entry name" value="DNA/RNA polymerases"/>
    <property type="match status" value="1"/>
</dbReference>
<evidence type="ECO:0000256" key="8">
    <source>
        <dbReference type="ARBA" id="ARBA00023242"/>
    </source>
</evidence>
<dbReference type="GO" id="GO:0005634">
    <property type="term" value="C:nucleus"/>
    <property type="evidence" value="ECO:0007669"/>
    <property type="project" value="UniProtKB-SubCell"/>
</dbReference>
<dbReference type="Gene3D" id="1.10.150.20">
    <property type="entry name" value="5' to 3' exonuclease, C-terminal subdomain"/>
    <property type="match status" value="1"/>
</dbReference>
<proteinExistence type="predicted"/>
<name>A0A914HF49_GLORO</name>
<keyword evidence="3" id="KW-0548">Nucleotidyltransferase</keyword>
<protein>
    <recommendedName>
        <fullName evidence="9">DNA polymerase eta</fullName>
    </recommendedName>
</protein>
<dbReference type="Gene3D" id="3.40.1170.60">
    <property type="match status" value="1"/>
</dbReference>
<evidence type="ECO:0000256" key="10">
    <source>
        <dbReference type="SAM" id="MobiDB-lite"/>
    </source>
</evidence>
<dbReference type="InterPro" id="IPR001126">
    <property type="entry name" value="UmuC"/>
</dbReference>
<dbReference type="GO" id="GO:0003887">
    <property type="term" value="F:DNA-directed DNA polymerase activity"/>
    <property type="evidence" value="ECO:0007669"/>
    <property type="project" value="TreeGrafter"/>
</dbReference>
<dbReference type="Gene3D" id="3.30.70.270">
    <property type="match status" value="2"/>
</dbReference>
<keyword evidence="2" id="KW-0808">Transferase</keyword>
<dbReference type="PIRSF" id="PIRSF036603">
    <property type="entry name" value="DPol_eta"/>
    <property type="match status" value="1"/>
</dbReference>
<dbReference type="SUPFAM" id="SSF100879">
    <property type="entry name" value="Lesion bypass DNA polymerase (Y-family), little finger domain"/>
    <property type="match status" value="1"/>
</dbReference>
<dbReference type="Pfam" id="PF00817">
    <property type="entry name" value="IMS"/>
    <property type="match status" value="1"/>
</dbReference>
<dbReference type="GO" id="GO:0003684">
    <property type="term" value="F:damaged DNA binding"/>
    <property type="evidence" value="ECO:0007669"/>
    <property type="project" value="InterPro"/>
</dbReference>
<evidence type="ECO:0000313" key="13">
    <source>
        <dbReference type="WBParaSite" id="Gr19_v10_g16411.t1"/>
    </source>
</evidence>
<dbReference type="Pfam" id="PF11799">
    <property type="entry name" value="IMS_C"/>
    <property type="match status" value="1"/>
</dbReference>
<comment type="subcellular location">
    <subcellularLocation>
        <location evidence="1">Nucleus</location>
    </subcellularLocation>
</comment>
<evidence type="ECO:0000256" key="5">
    <source>
        <dbReference type="ARBA" id="ARBA00022763"/>
    </source>
</evidence>
<dbReference type="PANTHER" id="PTHR45873:SF1">
    <property type="entry name" value="DNA POLYMERASE ETA"/>
    <property type="match status" value="1"/>
</dbReference>
<dbReference type="GO" id="GO:0009314">
    <property type="term" value="P:response to radiation"/>
    <property type="evidence" value="ECO:0007669"/>
    <property type="project" value="TreeGrafter"/>
</dbReference>
<keyword evidence="7" id="KW-0234">DNA repair</keyword>
<accession>A0A914HF49</accession>
<organism evidence="12 13">
    <name type="scientific">Globodera rostochiensis</name>
    <name type="common">Golden nematode worm</name>
    <name type="synonym">Heterodera rostochiensis</name>
    <dbReference type="NCBI Taxonomy" id="31243"/>
    <lineage>
        <taxon>Eukaryota</taxon>
        <taxon>Metazoa</taxon>
        <taxon>Ecdysozoa</taxon>
        <taxon>Nematoda</taxon>
        <taxon>Chromadorea</taxon>
        <taxon>Rhabditida</taxon>
        <taxon>Tylenchina</taxon>
        <taxon>Tylenchomorpha</taxon>
        <taxon>Tylenchoidea</taxon>
        <taxon>Heteroderidae</taxon>
        <taxon>Heteroderinae</taxon>
        <taxon>Globodera</taxon>
    </lineage>
</organism>
<keyword evidence="12" id="KW-1185">Reference proteome</keyword>
<dbReference type="Proteomes" id="UP000887572">
    <property type="component" value="Unplaced"/>
</dbReference>
<dbReference type="InterPro" id="IPR052230">
    <property type="entry name" value="DNA_polymerase_eta"/>
</dbReference>
<keyword evidence="8" id="KW-0539">Nucleus</keyword>
<evidence type="ECO:0000256" key="4">
    <source>
        <dbReference type="ARBA" id="ARBA00022723"/>
    </source>
</evidence>
<evidence type="ECO:0000256" key="9">
    <source>
        <dbReference type="ARBA" id="ARBA00044975"/>
    </source>
</evidence>
<dbReference type="PROSITE" id="PS50173">
    <property type="entry name" value="UMUC"/>
    <property type="match status" value="1"/>
</dbReference>
<dbReference type="FunFam" id="3.40.1170.60:FF:000003">
    <property type="entry name" value="DNA polymerase eta"/>
    <property type="match status" value="1"/>
</dbReference>
<sequence length="543" mass="61412">MDEFRVVALIDMDSFYAQVEERERPECRGKPLAVVQITANGQSGQAIAVNYAARAFGVQRGMGTAEMRRICPIIHLCRVPPIDGLQEKGDLGKYRSASEEVFEVLTGFSQNIIVEKASIDEAYLDLTESCKNELANGTNEDFVRKMVSETEKLFPGTFLEMAWRMLSSGPKSAGHRDRGHTAGIARNKVLAKLVCSRHKPSRQSVIVPQNIAQLFEDTPINSVRSLGGKFGLQLMQQFSVKTMGDLQLVPHKELFDHLPESAVWLIRLLDGEDDDLVSAKLPPKSVGVSKNFPGQTALNLSSSVKKWVQGLSVELSKRLIEHESKFGQYAQNIVVGFTTSNGEHNVRTFQLVDHSQNAIRRTVWHFMKAFNKETDREGWYPHISNIHFSASRFEETERRVKKITEFFKGPQKKGENGSVEDAYDKEDSDDILFLDKEELSEDLHSPRELSEAKKDEVQVEDDGVVTSTTENVHDEIVVITLSDDSTDASDLPAEQRKKKETRKEEMKNIQRRNITEEKGKKRSAEKTLFDFFPNLTKKKHINK</sequence>
<dbReference type="InterPro" id="IPR043128">
    <property type="entry name" value="Rev_trsase/Diguanyl_cyclase"/>
</dbReference>
<dbReference type="PANTHER" id="PTHR45873">
    <property type="entry name" value="DNA POLYMERASE ETA"/>
    <property type="match status" value="1"/>
</dbReference>
<dbReference type="Pfam" id="PF21704">
    <property type="entry name" value="POLH-Rev1_HhH"/>
    <property type="match status" value="1"/>
</dbReference>
<keyword evidence="4" id="KW-0479">Metal-binding</keyword>
<keyword evidence="6" id="KW-0460">Magnesium</keyword>
<evidence type="ECO:0000256" key="7">
    <source>
        <dbReference type="ARBA" id="ARBA00023204"/>
    </source>
</evidence>
<dbReference type="InterPro" id="IPR043502">
    <property type="entry name" value="DNA/RNA_pol_sf"/>
</dbReference>
<evidence type="ECO:0000256" key="3">
    <source>
        <dbReference type="ARBA" id="ARBA00022695"/>
    </source>
</evidence>
<dbReference type="InterPro" id="IPR036775">
    <property type="entry name" value="DNA_pol_Y-fam_lit_finger_sf"/>
</dbReference>
<dbReference type="GO" id="GO:0035861">
    <property type="term" value="C:site of double-strand break"/>
    <property type="evidence" value="ECO:0007669"/>
    <property type="project" value="TreeGrafter"/>
</dbReference>
<evidence type="ECO:0000256" key="6">
    <source>
        <dbReference type="ARBA" id="ARBA00022842"/>
    </source>
</evidence>
<feature type="domain" description="UmuC" evidence="11">
    <location>
        <begin position="7"/>
        <end position="227"/>
    </location>
</feature>
<dbReference type="GO" id="GO:0005657">
    <property type="term" value="C:replication fork"/>
    <property type="evidence" value="ECO:0007669"/>
    <property type="project" value="TreeGrafter"/>
</dbReference>
<dbReference type="WBParaSite" id="Gr19_v10_g16411.t1">
    <property type="protein sequence ID" value="Gr19_v10_g16411.t1"/>
    <property type="gene ID" value="Gr19_v10_g16411"/>
</dbReference>
<evidence type="ECO:0000313" key="12">
    <source>
        <dbReference type="Proteomes" id="UP000887572"/>
    </source>
</evidence>